<feature type="binding site" evidence="1">
    <location>
        <position position="279"/>
    </location>
    <ligand>
        <name>Mg(2+)</name>
        <dbReference type="ChEBI" id="CHEBI:18420"/>
        <label>1</label>
    </ligand>
</feature>
<accession>Q2SEN4</accession>
<feature type="binding site" evidence="1">
    <location>
        <position position="58"/>
    </location>
    <ligand>
        <name>Mg(2+)</name>
        <dbReference type="ChEBI" id="CHEBI:18420"/>
        <label>1</label>
    </ligand>
</feature>
<name>Q2SEN4_HAHCH</name>
<dbReference type="Gene3D" id="1.10.4080.10">
    <property type="entry name" value="ADP-ribosylation/Crystallin J1"/>
    <property type="match status" value="1"/>
</dbReference>
<feature type="binding site" evidence="1">
    <location>
        <position position="57"/>
    </location>
    <ligand>
        <name>Mg(2+)</name>
        <dbReference type="ChEBI" id="CHEBI:18420"/>
        <label>1</label>
    </ligand>
</feature>
<keyword evidence="1" id="KW-0460">Magnesium</keyword>
<dbReference type="AlphaFoldDB" id="Q2SEN4"/>
<feature type="binding site" evidence="1">
    <location>
        <position position="276"/>
    </location>
    <ligand>
        <name>Mg(2+)</name>
        <dbReference type="ChEBI" id="CHEBI:18420"/>
        <label>1</label>
    </ligand>
</feature>
<dbReference type="OrthoDB" id="9798107at2"/>
<dbReference type="PANTHER" id="PTHR16222">
    <property type="entry name" value="ADP-RIBOSYLGLYCOHYDROLASE"/>
    <property type="match status" value="1"/>
</dbReference>
<dbReference type="RefSeq" id="WP_011397957.1">
    <property type="nucleotide sequence ID" value="NC_007645.1"/>
</dbReference>
<dbReference type="GO" id="GO:0046872">
    <property type="term" value="F:metal ion binding"/>
    <property type="evidence" value="ECO:0007669"/>
    <property type="project" value="UniProtKB-KW"/>
</dbReference>
<keyword evidence="2" id="KW-0812">Transmembrane</keyword>
<dbReference type="Proteomes" id="UP000000238">
    <property type="component" value="Chromosome"/>
</dbReference>
<evidence type="ECO:0000313" key="4">
    <source>
        <dbReference type="Proteomes" id="UP000000238"/>
    </source>
</evidence>
<protein>
    <submittedName>
        <fullName evidence="3">ADP-ribosylglycohydrolase</fullName>
    </submittedName>
</protein>
<evidence type="ECO:0000256" key="1">
    <source>
        <dbReference type="PIRSR" id="PIRSR605502-1"/>
    </source>
</evidence>
<dbReference type="EMBL" id="CP000155">
    <property type="protein sequence ID" value="ABC30890.1"/>
    <property type="molecule type" value="Genomic_DNA"/>
</dbReference>
<organism evidence="3 4">
    <name type="scientific">Hahella chejuensis (strain KCTC 2396)</name>
    <dbReference type="NCBI Taxonomy" id="349521"/>
    <lineage>
        <taxon>Bacteria</taxon>
        <taxon>Pseudomonadati</taxon>
        <taxon>Pseudomonadota</taxon>
        <taxon>Gammaproteobacteria</taxon>
        <taxon>Oceanospirillales</taxon>
        <taxon>Hahellaceae</taxon>
        <taxon>Hahella</taxon>
    </lineage>
</organism>
<dbReference type="Pfam" id="PF03747">
    <property type="entry name" value="ADP_ribosyl_GH"/>
    <property type="match status" value="1"/>
</dbReference>
<proteinExistence type="predicted"/>
<keyword evidence="2" id="KW-0472">Membrane</keyword>
<dbReference type="InterPro" id="IPR036705">
    <property type="entry name" value="Ribosyl_crysJ1_sf"/>
</dbReference>
<feature type="binding site" evidence="1">
    <location>
        <position position="59"/>
    </location>
    <ligand>
        <name>Mg(2+)</name>
        <dbReference type="ChEBI" id="CHEBI:18420"/>
        <label>1</label>
    </ligand>
</feature>
<sequence length="365" mass="39224">MSEDNDRRCEALQGSLLGLMVGDAIGLPCEGIGPKRLARLFPGPLQQRLVFGRGMVSDDSEHAAMTAAAMAHYGSDADQFARSLAWRLRWWLARLPAGVGLATGRALIKLWLGFPAGRSGVWSAGNGPAMRAPIIGVALGGEPETLLAYLRASTQLTHRDPKALVGAVAAARAAYLAGQGRVEVATYRSDLQWFFAQLGQSKATVAAVSEFDALLDSLDFALQQGLTPAQFAQQLGLERGVTGYMYHTMPMVLYVWLLHQQDYAAGIAQIVALGGDTDTTAAILGGIVGAGVEEKGIPASWLQGIKDWPFNPVYFRALAGRVDLAIRQGKTVRTPLLPGPLLLLRNLAFLVIVLWHGFRRLAPPY</sequence>
<keyword evidence="3" id="KW-0378">Hydrolase</keyword>
<keyword evidence="1" id="KW-0479">Metal-binding</keyword>
<dbReference type="SUPFAM" id="SSF101478">
    <property type="entry name" value="ADP-ribosylglycohydrolase"/>
    <property type="match status" value="1"/>
</dbReference>
<dbReference type="PANTHER" id="PTHR16222:SF12">
    <property type="entry name" value="ADP-RIBOSYLGLYCOHYDROLASE-RELATED"/>
    <property type="match status" value="1"/>
</dbReference>
<evidence type="ECO:0000313" key="3">
    <source>
        <dbReference type="EMBL" id="ABC30890.1"/>
    </source>
</evidence>
<dbReference type="STRING" id="349521.HCH_04183"/>
<feature type="transmembrane region" description="Helical" evidence="2">
    <location>
        <begin position="336"/>
        <end position="358"/>
    </location>
</feature>
<dbReference type="KEGG" id="hch:HCH_04183"/>
<feature type="binding site" evidence="1">
    <location>
        <position position="278"/>
    </location>
    <ligand>
        <name>Mg(2+)</name>
        <dbReference type="ChEBI" id="CHEBI:18420"/>
        <label>1</label>
    </ligand>
</feature>
<dbReference type="eggNOG" id="COG1397">
    <property type="taxonomic scope" value="Bacteria"/>
</dbReference>
<dbReference type="GO" id="GO:0016787">
    <property type="term" value="F:hydrolase activity"/>
    <property type="evidence" value="ECO:0007669"/>
    <property type="project" value="UniProtKB-KW"/>
</dbReference>
<keyword evidence="2" id="KW-1133">Transmembrane helix</keyword>
<dbReference type="HOGENOM" id="CLU_024566_7_0_6"/>
<gene>
    <name evidence="3" type="primary">draG</name>
    <name evidence="3" type="ordered locus">HCH_04183</name>
</gene>
<evidence type="ECO:0000256" key="2">
    <source>
        <dbReference type="SAM" id="Phobius"/>
    </source>
</evidence>
<dbReference type="InterPro" id="IPR005502">
    <property type="entry name" value="Ribosyl_crysJ1"/>
</dbReference>
<reference evidence="3 4" key="1">
    <citation type="journal article" date="2005" name="Nucleic Acids Res.">
        <title>Genomic blueprint of Hahella chejuensis, a marine microbe producing an algicidal agent.</title>
        <authorList>
            <person name="Jeong H."/>
            <person name="Yim J.H."/>
            <person name="Lee C."/>
            <person name="Choi S.-H."/>
            <person name="Park Y.K."/>
            <person name="Yoon S.H."/>
            <person name="Hur C.-G."/>
            <person name="Kang H.-Y."/>
            <person name="Kim D."/>
            <person name="Lee H.H."/>
            <person name="Park K.H."/>
            <person name="Park S.-H."/>
            <person name="Park H.-S."/>
            <person name="Lee H.K."/>
            <person name="Oh T.K."/>
            <person name="Kim J.F."/>
        </authorList>
    </citation>
    <scope>NUCLEOTIDE SEQUENCE [LARGE SCALE GENOMIC DNA]</scope>
    <source>
        <strain evidence="3 4">KCTC 2396</strain>
    </source>
</reference>
<comment type="cofactor">
    <cofactor evidence="1">
        <name>Mg(2+)</name>
        <dbReference type="ChEBI" id="CHEBI:18420"/>
    </cofactor>
    <text evidence="1">Binds 2 magnesium ions per subunit.</text>
</comment>
<dbReference type="InterPro" id="IPR050792">
    <property type="entry name" value="ADP-ribosylglycohydrolase"/>
</dbReference>
<keyword evidence="4" id="KW-1185">Reference proteome</keyword>